<keyword evidence="5 8" id="KW-0067">ATP-binding</keyword>
<dbReference type="GO" id="GO:0005524">
    <property type="term" value="F:ATP binding"/>
    <property type="evidence" value="ECO:0007669"/>
    <property type="project" value="UniProtKB-UniRule"/>
</dbReference>
<dbReference type="PANTHER" id="PTHR23090">
    <property type="entry name" value="NH 3 /GLUTAMINE-DEPENDENT NAD + SYNTHETASE"/>
    <property type="match status" value="1"/>
</dbReference>
<keyword evidence="6 8" id="KW-0520">NAD</keyword>
<keyword evidence="3 8" id="KW-0436">Ligase</keyword>
<protein>
    <recommendedName>
        <fullName evidence="8">Glutamine-dependent NAD(+) synthetase</fullName>
        <ecNumber evidence="8">6.3.5.1</ecNumber>
    </recommendedName>
    <alternativeName>
        <fullName evidence="8">NAD(+) synthase [glutamine-hydrolyzing]</fullName>
    </alternativeName>
</protein>
<dbReference type="PANTHER" id="PTHR23090:SF9">
    <property type="entry name" value="GLUTAMINE-DEPENDENT NAD(+) SYNTHETASE"/>
    <property type="match status" value="1"/>
</dbReference>
<organism evidence="10 11">
    <name type="scientific">Zalerion maritima</name>
    <dbReference type="NCBI Taxonomy" id="339359"/>
    <lineage>
        <taxon>Eukaryota</taxon>
        <taxon>Fungi</taxon>
        <taxon>Dikarya</taxon>
        <taxon>Ascomycota</taxon>
        <taxon>Pezizomycotina</taxon>
        <taxon>Sordariomycetes</taxon>
        <taxon>Lulworthiomycetidae</taxon>
        <taxon>Lulworthiales</taxon>
        <taxon>Lulworthiaceae</taxon>
        <taxon>Zalerion</taxon>
    </lineage>
</organism>
<dbReference type="EMBL" id="JAKWBI020000614">
    <property type="protein sequence ID" value="KAJ2893361.1"/>
    <property type="molecule type" value="Genomic_DNA"/>
</dbReference>
<dbReference type="InterPro" id="IPR014729">
    <property type="entry name" value="Rossmann-like_a/b/a_fold"/>
</dbReference>
<dbReference type="CDD" id="cd07570">
    <property type="entry name" value="GAT_Gln-NAD-synth"/>
    <property type="match status" value="1"/>
</dbReference>
<feature type="domain" description="CN hydrolase" evidence="9">
    <location>
        <begin position="4"/>
        <end position="274"/>
    </location>
</feature>
<dbReference type="HAMAP" id="MF_02090">
    <property type="entry name" value="NadE_glutamine_dep"/>
    <property type="match status" value="1"/>
</dbReference>
<dbReference type="InterPro" id="IPR022310">
    <property type="entry name" value="NAD/GMP_synthase"/>
</dbReference>
<accession>A0AAD5RGS2</accession>
<dbReference type="InterPro" id="IPR036526">
    <property type="entry name" value="C-N_Hydrolase_sf"/>
</dbReference>
<evidence type="ECO:0000256" key="3">
    <source>
        <dbReference type="ARBA" id="ARBA00022598"/>
    </source>
</evidence>
<dbReference type="GO" id="GO:0003952">
    <property type="term" value="F:NAD+ synthase (glutamine-hydrolyzing) activity"/>
    <property type="evidence" value="ECO:0007669"/>
    <property type="project" value="UniProtKB-UniRule"/>
</dbReference>
<evidence type="ECO:0000313" key="10">
    <source>
        <dbReference type="EMBL" id="KAJ2893361.1"/>
    </source>
</evidence>
<comment type="pathway">
    <text evidence="1 8">Cofactor biosynthesis; NAD(+) biosynthesis; NAD(+) from deamido-NAD(+) (L-Gln route): step 1/1.</text>
</comment>
<dbReference type="GO" id="GO:0004359">
    <property type="term" value="F:glutaminase activity"/>
    <property type="evidence" value="ECO:0007669"/>
    <property type="project" value="InterPro"/>
</dbReference>
<evidence type="ECO:0000256" key="1">
    <source>
        <dbReference type="ARBA" id="ARBA00005188"/>
    </source>
</evidence>
<dbReference type="InterPro" id="IPR003694">
    <property type="entry name" value="NAD_synthase"/>
</dbReference>
<evidence type="ECO:0000256" key="2">
    <source>
        <dbReference type="ARBA" id="ARBA00007145"/>
    </source>
</evidence>
<dbReference type="EC" id="6.3.5.1" evidence="8"/>
<dbReference type="FunFam" id="3.40.50.620:FF:000036">
    <property type="entry name" value="Glutamine-dependent NAD(+) synthetase"/>
    <property type="match status" value="1"/>
</dbReference>
<reference evidence="10" key="1">
    <citation type="submission" date="2022-07" db="EMBL/GenBank/DDBJ databases">
        <title>Draft genome sequence of Zalerion maritima ATCC 34329, a (micro)plastics degrading marine fungus.</title>
        <authorList>
            <person name="Paco A."/>
            <person name="Goncalves M.F.M."/>
            <person name="Rocha-Santos T.A.P."/>
            <person name="Alves A."/>
        </authorList>
    </citation>
    <scope>NUCLEOTIDE SEQUENCE</scope>
    <source>
        <strain evidence="10">ATCC 34329</strain>
    </source>
</reference>
<proteinExistence type="inferred from homology"/>
<dbReference type="PIRSF" id="PIRSF006630">
    <property type="entry name" value="NADS_GAT"/>
    <property type="match status" value="1"/>
</dbReference>
<dbReference type="PROSITE" id="PS50263">
    <property type="entry name" value="CN_HYDROLASE"/>
    <property type="match status" value="1"/>
</dbReference>
<name>A0AAD5RGS2_9PEZI</name>
<evidence type="ECO:0000256" key="6">
    <source>
        <dbReference type="ARBA" id="ARBA00023027"/>
    </source>
</evidence>
<dbReference type="NCBIfam" id="TIGR00552">
    <property type="entry name" value="nadE"/>
    <property type="match status" value="1"/>
</dbReference>
<dbReference type="Pfam" id="PF00795">
    <property type="entry name" value="CN_hydrolase"/>
    <property type="match status" value="1"/>
</dbReference>
<comment type="similarity">
    <text evidence="2 8">In the C-terminal section; belongs to the NAD synthetase family.</text>
</comment>
<dbReference type="AlphaFoldDB" id="A0AAD5RGS2"/>
<evidence type="ECO:0000259" key="9">
    <source>
        <dbReference type="PROSITE" id="PS50263"/>
    </source>
</evidence>
<dbReference type="Gene3D" id="3.40.50.620">
    <property type="entry name" value="HUPs"/>
    <property type="match status" value="1"/>
</dbReference>
<keyword evidence="11" id="KW-1185">Reference proteome</keyword>
<evidence type="ECO:0000313" key="11">
    <source>
        <dbReference type="Proteomes" id="UP001201980"/>
    </source>
</evidence>
<dbReference type="SUPFAM" id="SSF56317">
    <property type="entry name" value="Carbon-nitrogen hydrolase"/>
    <property type="match status" value="1"/>
</dbReference>
<dbReference type="FunFam" id="3.60.110.10:FF:000003">
    <property type="entry name" value="Glutamine-dependent NAD(+) synthetase"/>
    <property type="match status" value="1"/>
</dbReference>
<evidence type="ECO:0000256" key="7">
    <source>
        <dbReference type="ARBA" id="ARBA00052340"/>
    </source>
</evidence>
<gene>
    <name evidence="10" type="ORF">MKZ38_008744</name>
</gene>
<dbReference type="InterPro" id="IPR003010">
    <property type="entry name" value="C-N_Hydrolase"/>
</dbReference>
<keyword evidence="4 8" id="KW-0547">Nucleotide-binding</keyword>
<dbReference type="Gene3D" id="3.60.110.10">
    <property type="entry name" value="Carbon-nitrogen hydrolase"/>
    <property type="match status" value="1"/>
</dbReference>
<dbReference type="InterPro" id="IPR014445">
    <property type="entry name" value="Gln-dep_NAD_synthase"/>
</dbReference>
<comment type="caution">
    <text evidence="10">The sequence shown here is derived from an EMBL/GenBank/DDBJ whole genome shotgun (WGS) entry which is preliminary data.</text>
</comment>
<sequence length="718" mass="80814">MMLVTLSTCNLNQWALDFDGNTKRIIESIVKAKKHGSTLRVGPELEVCGYDCLDHFLEGDLYHHCWQMMHKILTDTSCYDILLDIGMPVIHRGNRFNARILALNGKILLIRPKLYLAADGNYRENRYFIPWHAPRHVEQYYLPPMMQSLQGSIKVPIGDAVISTPDTCFGAETCEELFTPNSPHIGMGLSGVEIFTNSSGSHHSLRKLDTRISLILEATRKSGGVYLYSNARGGGGERLYYDGCSMIIINGEIVAQGSQFSLEDVEVVTATVDLEEVRAFRFAPSRGMQAMQTPAYERIETLFSLSNDSATRAPTRTRPPRYHLPEEEIALGPACYLFDYLRRSGAAGYLIPLSGGIDSCATAVIVFSMCRLAMQAVEEGNEQVIADVRRLTRHSSAMPKTPQELCNQIFFYLTPPSSQTIFMGMETQSSFETRDRAKTLSRDIGAVHNDVNIDSIFQSFKGLFSGATGFEPKFKVYGGGNTENLALQNIQARSRMVAAYNFAQLLPTQRWGEGAGGLLVLGSANVDECLRGYLTKYDCSSADINPIGSISKTDLKRFIKWACKAFDLPILDQFLNATPTAELEPITKEYVQSDEVDMGMTYDELSTFGILRKELKLGPYFMFQKLVHDWHEQRGLSAKEVADKVKRFYHFYAINRHKMTTITPSVHMESYSVDDNRFDHRPFLYPKMWDNVGFRMIDEEVERIEKARAEEKGPAPPT</sequence>
<dbReference type="Pfam" id="PF02540">
    <property type="entry name" value="NAD_synthase"/>
    <property type="match status" value="1"/>
</dbReference>
<dbReference type="GO" id="GO:0005737">
    <property type="term" value="C:cytoplasm"/>
    <property type="evidence" value="ECO:0007669"/>
    <property type="project" value="InterPro"/>
</dbReference>
<evidence type="ECO:0000256" key="5">
    <source>
        <dbReference type="ARBA" id="ARBA00022840"/>
    </source>
</evidence>
<dbReference type="CDD" id="cd00553">
    <property type="entry name" value="NAD_synthase"/>
    <property type="match status" value="1"/>
</dbReference>
<evidence type="ECO:0000256" key="8">
    <source>
        <dbReference type="PIRNR" id="PIRNR006630"/>
    </source>
</evidence>
<dbReference type="SUPFAM" id="SSF52402">
    <property type="entry name" value="Adenine nucleotide alpha hydrolases-like"/>
    <property type="match status" value="1"/>
</dbReference>
<dbReference type="GO" id="GO:0009435">
    <property type="term" value="P:NAD+ biosynthetic process"/>
    <property type="evidence" value="ECO:0007669"/>
    <property type="project" value="UniProtKB-UniRule"/>
</dbReference>
<evidence type="ECO:0000256" key="4">
    <source>
        <dbReference type="ARBA" id="ARBA00022741"/>
    </source>
</evidence>
<dbReference type="Proteomes" id="UP001201980">
    <property type="component" value="Unassembled WGS sequence"/>
</dbReference>
<comment type="catalytic activity">
    <reaction evidence="7 8">
        <text>deamido-NAD(+) + L-glutamine + ATP + H2O = L-glutamate + AMP + diphosphate + NAD(+) + H(+)</text>
        <dbReference type="Rhea" id="RHEA:24384"/>
        <dbReference type="ChEBI" id="CHEBI:15377"/>
        <dbReference type="ChEBI" id="CHEBI:15378"/>
        <dbReference type="ChEBI" id="CHEBI:29985"/>
        <dbReference type="ChEBI" id="CHEBI:30616"/>
        <dbReference type="ChEBI" id="CHEBI:33019"/>
        <dbReference type="ChEBI" id="CHEBI:57540"/>
        <dbReference type="ChEBI" id="CHEBI:58359"/>
        <dbReference type="ChEBI" id="CHEBI:58437"/>
        <dbReference type="ChEBI" id="CHEBI:456215"/>
        <dbReference type="EC" id="6.3.5.1"/>
    </reaction>
</comment>